<protein>
    <recommendedName>
        <fullName evidence="1">Glycosyltransferase 2-like domain-containing protein</fullName>
    </recommendedName>
</protein>
<dbReference type="PANTHER" id="PTHR22916:SF3">
    <property type="entry name" value="UDP-GLCNAC:BETAGAL BETA-1,3-N-ACETYLGLUCOSAMINYLTRANSFERASE-LIKE PROTEIN 1"/>
    <property type="match status" value="1"/>
</dbReference>
<evidence type="ECO:0000313" key="3">
    <source>
        <dbReference type="Proteomes" id="UP000239763"/>
    </source>
</evidence>
<dbReference type="Pfam" id="PF00535">
    <property type="entry name" value="Glycos_transf_2"/>
    <property type="match status" value="1"/>
</dbReference>
<comment type="caution">
    <text evidence="2">The sequence shown here is derived from an EMBL/GenBank/DDBJ whole genome shotgun (WGS) entry which is preliminary data.</text>
</comment>
<dbReference type="SUPFAM" id="SSF53448">
    <property type="entry name" value="Nucleotide-diphospho-sugar transferases"/>
    <property type="match status" value="1"/>
</dbReference>
<dbReference type="AlphaFoldDB" id="A0AA45A8A8"/>
<accession>A0AA45A8A8</accession>
<dbReference type="EMBL" id="MCSB01000024">
    <property type="protein sequence ID" value="PME27109.1"/>
    <property type="molecule type" value="Genomic_DNA"/>
</dbReference>
<keyword evidence="3" id="KW-1185">Reference proteome</keyword>
<dbReference type="InterPro" id="IPR029044">
    <property type="entry name" value="Nucleotide-diphossugar_trans"/>
</dbReference>
<dbReference type="InterPro" id="IPR001173">
    <property type="entry name" value="Glyco_trans_2-like"/>
</dbReference>
<evidence type="ECO:0000259" key="1">
    <source>
        <dbReference type="Pfam" id="PF00535"/>
    </source>
</evidence>
<dbReference type="Proteomes" id="UP000239763">
    <property type="component" value="Unassembled WGS sequence"/>
</dbReference>
<reference evidence="2 3" key="1">
    <citation type="journal article" date="2018" name="Nature">
        <title>A major lineage of non-tailed dsDNA viruses as unrecognized killers of marine bacteria.</title>
        <authorList>
            <person name="Kauffman K.M."/>
            <person name="Hussain F.A."/>
            <person name="Yang J."/>
            <person name="Arevalo P."/>
            <person name="Brown J.M."/>
            <person name="Chang W.K."/>
            <person name="VanInsberghe D."/>
            <person name="Elsherbini J."/>
            <person name="Sharma R.S."/>
            <person name="Cutler M.B."/>
            <person name="Kelly L."/>
            <person name="Polz M.F."/>
        </authorList>
    </citation>
    <scope>NUCLEOTIDE SEQUENCE [LARGE SCALE GENOMIC DNA]</scope>
    <source>
        <strain evidence="2 3">10N.286.55.E1</strain>
    </source>
</reference>
<dbReference type="GeneID" id="69649071"/>
<dbReference type="PANTHER" id="PTHR22916">
    <property type="entry name" value="GLYCOSYLTRANSFERASE"/>
    <property type="match status" value="1"/>
</dbReference>
<organism evidence="2 3">
    <name type="scientific">Vibrio lentus</name>
    <dbReference type="NCBI Taxonomy" id="136468"/>
    <lineage>
        <taxon>Bacteria</taxon>
        <taxon>Pseudomonadati</taxon>
        <taxon>Pseudomonadota</taxon>
        <taxon>Gammaproteobacteria</taxon>
        <taxon>Vibrionales</taxon>
        <taxon>Vibrionaceae</taxon>
        <taxon>Vibrio</taxon>
    </lineage>
</organism>
<name>A0AA45A8A8_9VIBR</name>
<gene>
    <name evidence="2" type="ORF">BCV38_08675</name>
</gene>
<evidence type="ECO:0000313" key="2">
    <source>
        <dbReference type="EMBL" id="PME27109.1"/>
    </source>
</evidence>
<dbReference type="Gene3D" id="3.90.550.10">
    <property type="entry name" value="Spore Coat Polysaccharide Biosynthesis Protein SpsA, Chain A"/>
    <property type="match status" value="1"/>
</dbReference>
<proteinExistence type="predicted"/>
<feature type="domain" description="Glycosyltransferase 2-like" evidence="1">
    <location>
        <begin position="7"/>
        <end position="163"/>
    </location>
</feature>
<dbReference type="RefSeq" id="WP_102296296.1">
    <property type="nucleotide sequence ID" value="NZ_JAAHTI010000001.1"/>
</dbReference>
<sequence>MSNIECSIIIAAWNSSSFILNAVKSALEQKSIGVEVIVVDDLSTDNTCEVVENIDDERVILVRSQCNQGPGGARNLGISKARGKWIAILDSDDIMHSERLRTMIDESPDDAVVLVDNFHIIKNDVQSQEPFFSSSELPQGELSLEYLQRTNLVFTSGKSTGYLKPVILRDFLLANKVEYWPDVRIGEDFYLLTSSAAMGGRIYSLPSIAGYIYNVREGSISSTLNLEHVKKLLESDDKFIRLHGDKLSNSEIIAINARKKNLNKALNYLELVELIKGKKVVKSIIKALSNPFSSTLLWLPIRKRLFER</sequence>
<dbReference type="CDD" id="cd00761">
    <property type="entry name" value="Glyco_tranf_GTA_type"/>
    <property type="match status" value="1"/>
</dbReference>
<dbReference type="GO" id="GO:0016758">
    <property type="term" value="F:hexosyltransferase activity"/>
    <property type="evidence" value="ECO:0007669"/>
    <property type="project" value="UniProtKB-ARBA"/>
</dbReference>